<dbReference type="CDD" id="cd24034">
    <property type="entry name" value="ASKHA_NBD_O66634-like_rpt1"/>
    <property type="match status" value="1"/>
</dbReference>
<keyword evidence="4" id="KW-0411">Iron-sulfur</keyword>
<dbReference type="InterPro" id="IPR043129">
    <property type="entry name" value="ATPase_NBD"/>
</dbReference>
<dbReference type="Pfam" id="PF01869">
    <property type="entry name" value="BcrAD_BadFG"/>
    <property type="match status" value="2"/>
</dbReference>
<dbReference type="Gene3D" id="3.30.420.40">
    <property type="match status" value="4"/>
</dbReference>
<feature type="domain" description="ATPase BadF/BadG/BcrA/BcrD type" evidence="5">
    <location>
        <begin position="5"/>
        <end position="257"/>
    </location>
</feature>
<comment type="cofactor">
    <cofactor evidence="1">
        <name>[4Fe-4S] cluster</name>
        <dbReference type="ChEBI" id="CHEBI:49883"/>
    </cofactor>
</comment>
<evidence type="ECO:0000256" key="2">
    <source>
        <dbReference type="ARBA" id="ARBA00022723"/>
    </source>
</evidence>
<evidence type="ECO:0000256" key="3">
    <source>
        <dbReference type="ARBA" id="ARBA00023004"/>
    </source>
</evidence>
<dbReference type="NCBIfam" id="TIGR00241">
    <property type="entry name" value="CoA_E_activ"/>
    <property type="match status" value="2"/>
</dbReference>
<evidence type="ECO:0000313" key="8">
    <source>
        <dbReference type="Proteomes" id="UP000253034"/>
    </source>
</evidence>
<feature type="domain" description="ATPase BadF/BadG/BcrA/BcrD type" evidence="5">
    <location>
        <begin position="316"/>
        <end position="568"/>
    </location>
</feature>
<comment type="caution">
    <text evidence="7">The sequence shown here is derived from an EMBL/GenBank/DDBJ whole genome shotgun (WGS) entry which is preliminary data.</text>
</comment>
<dbReference type="Gene3D" id="3.40.50.11900">
    <property type="match status" value="1"/>
</dbReference>
<dbReference type="PANTHER" id="PTHR32329">
    <property type="entry name" value="BIFUNCTIONAL PROTEIN [INCLUDES 2-HYDROXYACYL-COA DEHYDRATASE (N-TER) AND ITS ACTIVATOR DOMAIN (C_TERM)-RELATED"/>
    <property type="match status" value="1"/>
</dbReference>
<accession>A0A369BBD3</accession>
<dbReference type="InterPro" id="IPR051805">
    <property type="entry name" value="Dehydratase_Activator_Redct"/>
</dbReference>
<keyword evidence="8" id="KW-1185">Reference proteome</keyword>
<evidence type="ECO:0000259" key="6">
    <source>
        <dbReference type="Pfam" id="PF09989"/>
    </source>
</evidence>
<gene>
    <name evidence="7" type="ORF">DFR58_104111</name>
</gene>
<proteinExistence type="predicted"/>
<dbReference type="CDD" id="cd24035">
    <property type="entry name" value="ASKHA_NBD_O66634-like_rpt2"/>
    <property type="match status" value="1"/>
</dbReference>
<dbReference type="EMBL" id="QPJT01000004">
    <property type="protein sequence ID" value="RCX18842.1"/>
    <property type="molecule type" value="Genomic_DNA"/>
</dbReference>
<dbReference type="GO" id="GO:0051536">
    <property type="term" value="F:iron-sulfur cluster binding"/>
    <property type="evidence" value="ECO:0007669"/>
    <property type="project" value="UniProtKB-KW"/>
</dbReference>
<sequence>MAVYIGIDIGSVSVDIVVASSEGNILSASYIRHNGRIDETILSALAELEGKHDIIAAAVTGIGAQRALNMLDGVAVNEVIALVKGVALRSPHARSIIDIGGQDSKLIFLEQNLKNRRLMLKDFSMNSFCAAGTGSFLDQQAARLKLTIQEFAQRAVMSHNPARVAGRCSVFAKSDMIHLQQKGTPEEDIVSGLCMAVANNFKANIAKGKDLCPPVAFTGGVSMNPGVLKAFRNVFEMDEEQMYVPEYATVLCAYGAVGWLLDNPGKAVAYKGIRSPDREGGNEAFKEKLPALKAKTECGVSCCDDRGVRTGEAVFLGIDIGSISTNIVVIDSEAKVVFKRYLMTAGRPVEAVREGLRQLGAAYGNGLSIAGAATTGSARFLIGDLIGADIIKNEITAHAEAAVFMDPEVDTVFEIGGQDSKYIHICGGMVDDFTMNKACAAGTGSFLEEQAQKLDVKIKDEFSRLALSSSRPLDCGEKCTVFMESEVVKYFQQGQKISDITAGLAYSIVNNYLYKVVENRPIGRRIFFQGGVATNKAVVAAFEQVTGKTVNVPVHHEVMGALGCCLLAHRSYAGNAEFKSRFKGIDCLERPLKADTFECPSCDNHCEINRISEEGSRTLYYGGRCEKYEVSLAQSKSSIPDYFNEREGLLGAESGAGGEKPVVGIPRIQMFYEYFPFFKAFFEEMGFSVSASPQSNRGIIKRGIDSVRTSSCFPTKLAHGHVSWIADKAESGQVDFAFIPSVREACSCSPEHHPMANHCDFTIFMPEMASQSLHMDERRIKILKPELHFRLGKQSVKQELYKMMRSIGNYSLNHVRRACEAAFDAYYGFRDTMLKRGREALAAIPPDDKAVVLIGKLHNTCDKALTLDLPKIWRGLGVHCFPMDFFDLSGTEEVHSSWYNTTLAMGQRMMSLTDIIRKIPNVYPVFVTNFSCVNDSMMSHFIKSELGGKPALYLEIDEHSGEAGIITRCEAFLDAIKSRANTHKYLPERVQRRPFVKDQIKTLYIPYVARGSRIWAYAFRHCGINAVSLPEPDLESLECGKRFTTGEECYPCILMTGDIFKKIMASPEEKGMAFFSPGSCGSCRYDSFNPLHNVALKKLMKQKPDMESVVIVDDYAKANPQFKKIISSPKYMFTSVKAFFALDILNRMLMNIRPYECEKGMTERVFEECIDSVGYSLEMGKGFSDALGRASSAMLSIPVDRTVKRPRIGVMGEAYIRNVDFSSNDMIRTLEMLGAEVVTPPAHELIKYTLYKNIYYSEKAGKHFNAALARLKNRIIDSLETKYVKPVINYLGYDFDPCMLNHVRKSGITLKAGTHMGSAIEMINYRADGIINAIPFNCVPGMVVESLMERFTREYPNIPFMTLICQGQNQANNLTRLETLVHQCREKIREEKMDERIYA</sequence>
<dbReference type="Pfam" id="PF09989">
    <property type="entry name" value="DUF2229"/>
    <property type="match status" value="1"/>
</dbReference>
<dbReference type="Proteomes" id="UP000253034">
    <property type="component" value="Unassembled WGS sequence"/>
</dbReference>
<dbReference type="InterPro" id="IPR018709">
    <property type="entry name" value="CoA_activase_DUF2229"/>
</dbReference>
<name>A0A369BBD3_9FIRM</name>
<evidence type="ECO:0000313" key="7">
    <source>
        <dbReference type="EMBL" id="RCX18842.1"/>
    </source>
</evidence>
<dbReference type="PANTHER" id="PTHR32329:SF7">
    <property type="entry name" value="ACTIVATOR OF 2-HYDROXYACYL-COA-HYDRATASE"/>
    <property type="match status" value="1"/>
</dbReference>
<dbReference type="SUPFAM" id="SSF53067">
    <property type="entry name" value="Actin-like ATPase domain"/>
    <property type="match status" value="2"/>
</dbReference>
<dbReference type="OrthoDB" id="9802715at2"/>
<evidence type="ECO:0000259" key="5">
    <source>
        <dbReference type="Pfam" id="PF01869"/>
    </source>
</evidence>
<evidence type="ECO:0000256" key="1">
    <source>
        <dbReference type="ARBA" id="ARBA00001966"/>
    </source>
</evidence>
<organism evidence="7 8">
    <name type="scientific">Anaerobacterium chartisolvens</name>
    <dbReference type="NCBI Taxonomy" id="1297424"/>
    <lineage>
        <taxon>Bacteria</taxon>
        <taxon>Bacillati</taxon>
        <taxon>Bacillota</taxon>
        <taxon>Clostridia</taxon>
        <taxon>Eubacteriales</taxon>
        <taxon>Oscillospiraceae</taxon>
        <taxon>Anaerobacterium</taxon>
    </lineage>
</organism>
<protein>
    <submittedName>
        <fullName evidence="7">Putative CoA-substrate-specific enzyme activase</fullName>
    </submittedName>
</protein>
<dbReference type="InterPro" id="IPR002731">
    <property type="entry name" value="ATPase_BadF"/>
</dbReference>
<keyword evidence="3" id="KW-0408">Iron</keyword>
<dbReference type="InterPro" id="IPR008275">
    <property type="entry name" value="CoA_E_activase_dom"/>
</dbReference>
<evidence type="ECO:0000256" key="4">
    <source>
        <dbReference type="ARBA" id="ARBA00023014"/>
    </source>
</evidence>
<reference evidence="7 8" key="1">
    <citation type="submission" date="2018-07" db="EMBL/GenBank/DDBJ databases">
        <title>Genomic Encyclopedia of Type Strains, Phase IV (KMG-IV): sequencing the most valuable type-strain genomes for metagenomic binning, comparative biology and taxonomic classification.</title>
        <authorList>
            <person name="Goeker M."/>
        </authorList>
    </citation>
    <scope>NUCLEOTIDE SEQUENCE [LARGE SCALE GENOMIC DNA]</scope>
    <source>
        <strain evidence="7 8">DSM 27016</strain>
    </source>
</reference>
<dbReference type="RefSeq" id="WP_114296688.1">
    <property type="nucleotide sequence ID" value="NZ_QPJT01000004.1"/>
</dbReference>
<feature type="domain" description="DUF2229" evidence="6">
    <location>
        <begin position="663"/>
        <end position="885"/>
    </location>
</feature>
<dbReference type="GO" id="GO:0046872">
    <property type="term" value="F:metal ion binding"/>
    <property type="evidence" value="ECO:0007669"/>
    <property type="project" value="UniProtKB-KW"/>
</dbReference>
<keyword evidence="2" id="KW-0479">Metal-binding</keyword>